<dbReference type="PROSITE" id="PS51186">
    <property type="entry name" value="GNAT"/>
    <property type="match status" value="1"/>
</dbReference>
<evidence type="ECO:0000259" key="1">
    <source>
        <dbReference type="PROSITE" id="PS51186"/>
    </source>
</evidence>
<dbReference type="Gene3D" id="3.40.630.30">
    <property type="match status" value="1"/>
</dbReference>
<name>A0A7W7I543_9ACTN</name>
<reference evidence="2 3" key="1">
    <citation type="submission" date="2020-08" db="EMBL/GenBank/DDBJ databases">
        <title>Sequencing the genomes of 1000 actinobacteria strains.</title>
        <authorList>
            <person name="Klenk H.-P."/>
        </authorList>
    </citation>
    <scope>NUCLEOTIDE SEQUENCE [LARGE SCALE GENOMIC DNA]</scope>
    <source>
        <strain evidence="2 3">DSM 43149</strain>
    </source>
</reference>
<dbReference type="GO" id="GO:0016747">
    <property type="term" value="F:acyltransferase activity, transferring groups other than amino-acyl groups"/>
    <property type="evidence" value="ECO:0007669"/>
    <property type="project" value="InterPro"/>
</dbReference>
<evidence type="ECO:0000313" key="3">
    <source>
        <dbReference type="Proteomes" id="UP000578112"/>
    </source>
</evidence>
<organism evidence="2 3">
    <name type="scientific">Actinoplanes digitatis</name>
    <dbReference type="NCBI Taxonomy" id="1868"/>
    <lineage>
        <taxon>Bacteria</taxon>
        <taxon>Bacillati</taxon>
        <taxon>Actinomycetota</taxon>
        <taxon>Actinomycetes</taxon>
        <taxon>Micromonosporales</taxon>
        <taxon>Micromonosporaceae</taxon>
        <taxon>Actinoplanes</taxon>
    </lineage>
</organism>
<gene>
    <name evidence="2" type="ORF">BJ971_007148</name>
</gene>
<evidence type="ECO:0000313" key="2">
    <source>
        <dbReference type="EMBL" id="MBB4766592.1"/>
    </source>
</evidence>
<dbReference type="InterPro" id="IPR000182">
    <property type="entry name" value="GNAT_dom"/>
</dbReference>
<sequence>MTWHITDSVDDFLAGAGEFLRASPVENTLLLTVSETVRERGPNAFGAEPPIFGWCDGGAFLRTPPRAAVLSAMSPAAAADLAGRLGGTPLPAVAGPDAVAEAFSREWQRRTGATPRVTGRMRLFRLGALVPPTPPAPGRARVAGPGDRGLLLDWTNAFLRELGEPPTADELVDDRISYGGLRLWEVDGEPVSMAGATRRDAGMVRVLSVYTPPEHRTRGYAGAVTVSVSQAALDAGASDVVLFTDLANPTSNALYQRIGYLPIEDRSVVEFAS</sequence>
<protein>
    <submittedName>
        <fullName evidence="2">GNAT superfamily N-acetyltransferase</fullName>
    </submittedName>
</protein>
<dbReference type="EMBL" id="JACHNH010000001">
    <property type="protein sequence ID" value="MBB4766592.1"/>
    <property type="molecule type" value="Genomic_DNA"/>
</dbReference>
<keyword evidence="3" id="KW-1185">Reference proteome</keyword>
<proteinExistence type="predicted"/>
<dbReference type="AlphaFoldDB" id="A0A7W7I543"/>
<accession>A0A7W7I543</accession>
<dbReference type="Pfam" id="PF00583">
    <property type="entry name" value="Acetyltransf_1"/>
    <property type="match status" value="1"/>
</dbReference>
<keyword evidence="2" id="KW-0808">Transferase</keyword>
<dbReference type="InterPro" id="IPR016181">
    <property type="entry name" value="Acyl_CoA_acyltransferase"/>
</dbReference>
<dbReference type="RefSeq" id="WP_184997706.1">
    <property type="nucleotide sequence ID" value="NZ_BOMK01000056.1"/>
</dbReference>
<comment type="caution">
    <text evidence="2">The sequence shown here is derived from an EMBL/GenBank/DDBJ whole genome shotgun (WGS) entry which is preliminary data.</text>
</comment>
<feature type="domain" description="N-acetyltransferase" evidence="1">
    <location>
        <begin position="138"/>
        <end position="273"/>
    </location>
</feature>
<dbReference type="SUPFAM" id="SSF55729">
    <property type="entry name" value="Acyl-CoA N-acyltransferases (Nat)"/>
    <property type="match status" value="1"/>
</dbReference>
<dbReference type="Proteomes" id="UP000578112">
    <property type="component" value="Unassembled WGS sequence"/>
</dbReference>